<evidence type="ECO:0000256" key="3">
    <source>
        <dbReference type="RuleBase" id="RU003696"/>
    </source>
</evidence>
<dbReference type="FunFam" id="2.40.128.20:FF:000001">
    <property type="entry name" value="Fatty acid-binding protein, adipocyte"/>
    <property type="match status" value="1"/>
</dbReference>
<dbReference type="Proteomes" id="UP001497623">
    <property type="component" value="Unassembled WGS sequence"/>
</dbReference>
<gene>
    <name evidence="5" type="ORF">MNOR_LOCUS11594</name>
</gene>
<feature type="domain" description="Cytosolic fatty-acid binding proteins" evidence="4">
    <location>
        <begin position="32"/>
        <end position="49"/>
    </location>
</feature>
<protein>
    <recommendedName>
        <fullName evidence="4">Cytosolic fatty-acid binding proteins domain-containing protein</fullName>
    </recommendedName>
</protein>
<comment type="caution">
    <text evidence="5">The sequence shown here is derived from an EMBL/GenBank/DDBJ whole genome shotgun (WGS) entry which is preliminary data.</text>
</comment>
<organism evidence="5 6">
    <name type="scientific">Meganyctiphanes norvegica</name>
    <name type="common">Northern krill</name>
    <name type="synonym">Thysanopoda norvegica</name>
    <dbReference type="NCBI Taxonomy" id="48144"/>
    <lineage>
        <taxon>Eukaryota</taxon>
        <taxon>Metazoa</taxon>
        <taxon>Ecdysozoa</taxon>
        <taxon>Arthropoda</taxon>
        <taxon>Crustacea</taxon>
        <taxon>Multicrustacea</taxon>
        <taxon>Malacostraca</taxon>
        <taxon>Eumalacostraca</taxon>
        <taxon>Eucarida</taxon>
        <taxon>Euphausiacea</taxon>
        <taxon>Euphausiidae</taxon>
        <taxon>Meganyctiphanes</taxon>
    </lineage>
</organism>
<dbReference type="InterPro" id="IPR031259">
    <property type="entry name" value="ILBP"/>
</dbReference>
<dbReference type="Gene3D" id="2.40.128.20">
    <property type="match status" value="1"/>
</dbReference>
<evidence type="ECO:0000313" key="6">
    <source>
        <dbReference type="Proteomes" id="UP001497623"/>
    </source>
</evidence>
<name>A0AAV2QG92_MEGNR</name>
<keyword evidence="6" id="KW-1185">Reference proteome</keyword>
<evidence type="ECO:0000259" key="4">
    <source>
        <dbReference type="PROSITE" id="PS00214"/>
    </source>
</evidence>
<reference evidence="5 6" key="1">
    <citation type="submission" date="2024-05" db="EMBL/GenBank/DDBJ databases">
        <authorList>
            <person name="Wallberg A."/>
        </authorList>
    </citation>
    <scope>NUCLEOTIDE SEQUENCE [LARGE SCALE GENOMIC DNA]</scope>
</reference>
<dbReference type="PROSITE" id="PS00214">
    <property type="entry name" value="FABP"/>
    <property type="match status" value="1"/>
</dbReference>
<comment type="similarity">
    <text evidence="1 3">Belongs to the calycin superfamily. Fatty-acid binding protein (FABP) family.</text>
</comment>
<accession>A0AAV2QG92</accession>
<dbReference type="AlphaFoldDB" id="A0AAV2QG92"/>
<dbReference type="GO" id="GO:0005504">
    <property type="term" value="F:fatty acid binding"/>
    <property type="evidence" value="ECO:0007669"/>
    <property type="project" value="UniProtKB-ARBA"/>
</dbReference>
<dbReference type="PANTHER" id="PTHR11955">
    <property type="entry name" value="FATTY ACID BINDING PROTEIN"/>
    <property type="match status" value="1"/>
</dbReference>
<dbReference type="EMBL" id="CAXKWB010006142">
    <property type="protein sequence ID" value="CAL4081622.1"/>
    <property type="molecule type" value="Genomic_DNA"/>
</dbReference>
<dbReference type="InterPro" id="IPR000566">
    <property type="entry name" value="Lipocln_cytosolic_FA-bd_dom"/>
</dbReference>
<dbReference type="SUPFAM" id="SSF50814">
    <property type="entry name" value="Lipocalins"/>
    <property type="match status" value="1"/>
</dbReference>
<proteinExistence type="inferred from homology"/>
<dbReference type="InterPro" id="IPR000463">
    <property type="entry name" value="Fatty_acid-bd"/>
</dbReference>
<keyword evidence="3" id="KW-0813">Transport</keyword>
<evidence type="ECO:0000256" key="2">
    <source>
        <dbReference type="ARBA" id="ARBA00023121"/>
    </source>
</evidence>
<dbReference type="PRINTS" id="PR00178">
    <property type="entry name" value="FATTYACIDBP"/>
</dbReference>
<dbReference type="Pfam" id="PF00061">
    <property type="entry name" value="Lipocalin"/>
    <property type="match status" value="1"/>
</dbReference>
<keyword evidence="2" id="KW-0446">Lipid-binding</keyword>
<dbReference type="InterPro" id="IPR012674">
    <property type="entry name" value="Calycin"/>
</dbReference>
<evidence type="ECO:0000313" key="5">
    <source>
        <dbReference type="EMBL" id="CAL4081622.1"/>
    </source>
</evidence>
<evidence type="ECO:0000256" key="1">
    <source>
        <dbReference type="ARBA" id="ARBA00008390"/>
    </source>
</evidence>
<sequence>MRPIAIVSPSSSDASLLPGCSYPSTKMAKIAGTFNMTSSEGFDDFMKEIGVGMMMRKLGSTSKPEVTFAQKGDEWTMKTSTAMKTTEIKFMLGQEFDESTVDGRECKTTFTMEGDNLVQLQKSKGKEVKYTRSFSDTEMTMVCESNGVKCSRVYKRA</sequence>